<comment type="caution">
    <text evidence="4">The sequence shown here is derived from an EMBL/GenBank/DDBJ whole genome shotgun (WGS) entry which is preliminary data.</text>
</comment>
<name>A0A6L5B931_APIGR</name>
<keyword evidence="3" id="KW-0012">Acyltransferase</keyword>
<organism evidence="4 5">
    <name type="scientific">Apium graveolens</name>
    <name type="common">Celery</name>
    <dbReference type="NCBI Taxonomy" id="4045"/>
    <lineage>
        <taxon>Eukaryota</taxon>
        <taxon>Viridiplantae</taxon>
        <taxon>Streptophyta</taxon>
        <taxon>Embryophyta</taxon>
        <taxon>Tracheophyta</taxon>
        <taxon>Spermatophyta</taxon>
        <taxon>Magnoliopsida</taxon>
        <taxon>eudicotyledons</taxon>
        <taxon>Gunneridae</taxon>
        <taxon>Pentapetalae</taxon>
        <taxon>asterids</taxon>
        <taxon>campanulids</taxon>
        <taxon>Apiales</taxon>
        <taxon>Apiaceae</taxon>
        <taxon>Apioideae</taxon>
        <taxon>apioid superclade</taxon>
        <taxon>Apieae</taxon>
        <taxon>Apium</taxon>
    </lineage>
</organism>
<dbReference type="Proteomes" id="UP000593563">
    <property type="component" value="Unassembled WGS sequence"/>
</dbReference>
<reference evidence="4" key="1">
    <citation type="submission" date="2020-01" db="EMBL/GenBank/DDBJ databases">
        <title>The Celery Genome Sequence Reveals Sequential Paleo-tetraploidization, Resistance Gene Elimination, Karyotype Evolution, and Functional Innovation in Apiales.</title>
        <authorList>
            <person name="Song X."/>
        </authorList>
    </citation>
    <scope>NUCLEOTIDE SEQUENCE</scope>
    <source>
        <tissue evidence="4">Leaf</tissue>
    </source>
</reference>
<dbReference type="GO" id="GO:0016746">
    <property type="term" value="F:acyltransferase activity"/>
    <property type="evidence" value="ECO:0007669"/>
    <property type="project" value="UniProtKB-KW"/>
</dbReference>
<keyword evidence="5" id="KW-1185">Reference proteome</keyword>
<accession>A0A6L5B931</accession>
<protein>
    <submittedName>
        <fullName evidence="4">Uncharacterized protein</fullName>
    </submittedName>
</protein>
<comment type="similarity">
    <text evidence="1">Belongs to the plant acyltransferase family.</text>
</comment>
<dbReference type="Gene3D" id="3.30.559.10">
    <property type="entry name" value="Chloramphenicol acetyltransferase-like domain"/>
    <property type="match status" value="1"/>
</dbReference>
<dbReference type="InterPro" id="IPR023213">
    <property type="entry name" value="CAT-like_dom_sf"/>
</dbReference>
<proteinExistence type="inferred from homology"/>
<sequence length="71" mass="7885">ICNFPLHDEMDFGWRRPVKAAVVDAPFVDCTFLMDTPSGDGINAIVALKEEDMKNLLVDKELLAYASLSNI</sequence>
<dbReference type="Pfam" id="PF02458">
    <property type="entry name" value="Transferase"/>
    <property type="match status" value="1"/>
</dbReference>
<keyword evidence="2" id="KW-0808">Transferase</keyword>
<evidence type="ECO:0000256" key="1">
    <source>
        <dbReference type="ARBA" id="ARBA00009861"/>
    </source>
</evidence>
<gene>
    <name evidence="4" type="ORF">AG4045_006806</name>
</gene>
<feature type="non-terminal residue" evidence="4">
    <location>
        <position position="1"/>
    </location>
</feature>
<dbReference type="EMBL" id="WRXP01001547">
    <property type="protein sequence ID" value="KAF1002209.1"/>
    <property type="molecule type" value="Genomic_DNA"/>
</dbReference>
<evidence type="ECO:0000256" key="3">
    <source>
        <dbReference type="ARBA" id="ARBA00023315"/>
    </source>
</evidence>
<evidence type="ECO:0000313" key="4">
    <source>
        <dbReference type="EMBL" id="KAF1002209.1"/>
    </source>
</evidence>
<dbReference type="PANTHER" id="PTHR31623">
    <property type="entry name" value="F21J9.9"/>
    <property type="match status" value="1"/>
</dbReference>
<evidence type="ECO:0000313" key="5">
    <source>
        <dbReference type="Proteomes" id="UP000593563"/>
    </source>
</evidence>
<dbReference type="AlphaFoldDB" id="A0A6L5B931"/>
<evidence type="ECO:0000256" key="2">
    <source>
        <dbReference type="ARBA" id="ARBA00022679"/>
    </source>
</evidence>
<dbReference type="PANTHER" id="PTHR31623:SF17">
    <property type="entry name" value="F21J9.9"/>
    <property type="match status" value="1"/>
</dbReference>